<proteinExistence type="predicted"/>
<protein>
    <submittedName>
        <fullName evidence="1">Uncharacterized protein</fullName>
    </submittedName>
</protein>
<comment type="caution">
    <text evidence="1">The sequence shown here is derived from an EMBL/GenBank/DDBJ whole genome shotgun (WGS) entry which is preliminary data.</text>
</comment>
<dbReference type="Proteomes" id="UP000824120">
    <property type="component" value="Unassembled WGS sequence"/>
</dbReference>
<evidence type="ECO:0000313" key="2">
    <source>
        <dbReference type="Proteomes" id="UP000824120"/>
    </source>
</evidence>
<dbReference type="EMBL" id="JACXVP010000050">
    <property type="protein sequence ID" value="KAG5568760.1"/>
    <property type="molecule type" value="Genomic_DNA"/>
</dbReference>
<name>A0A9J5W044_SOLCO</name>
<evidence type="ECO:0000313" key="1">
    <source>
        <dbReference type="EMBL" id="KAG5568760.1"/>
    </source>
</evidence>
<reference evidence="1" key="1">
    <citation type="submission" date="2020-09" db="EMBL/GenBank/DDBJ databases">
        <title>De no assembly of potato wild relative species, Solanum commersonii.</title>
        <authorList>
            <person name="Cho K."/>
        </authorList>
    </citation>
    <scope>NUCLEOTIDE SEQUENCE</scope>
    <source>
        <strain evidence="1">LZ3.2</strain>
        <tissue evidence="1">Leaf</tissue>
    </source>
</reference>
<organism evidence="1 2">
    <name type="scientific">Solanum commersonii</name>
    <name type="common">Commerson's wild potato</name>
    <name type="synonym">Commerson's nightshade</name>
    <dbReference type="NCBI Taxonomy" id="4109"/>
    <lineage>
        <taxon>Eukaryota</taxon>
        <taxon>Viridiplantae</taxon>
        <taxon>Streptophyta</taxon>
        <taxon>Embryophyta</taxon>
        <taxon>Tracheophyta</taxon>
        <taxon>Spermatophyta</taxon>
        <taxon>Magnoliopsida</taxon>
        <taxon>eudicotyledons</taxon>
        <taxon>Gunneridae</taxon>
        <taxon>Pentapetalae</taxon>
        <taxon>asterids</taxon>
        <taxon>lamiids</taxon>
        <taxon>Solanales</taxon>
        <taxon>Solanaceae</taxon>
        <taxon>Solanoideae</taxon>
        <taxon>Solaneae</taxon>
        <taxon>Solanum</taxon>
    </lineage>
</organism>
<dbReference type="AlphaFoldDB" id="A0A9J5W044"/>
<accession>A0A9J5W044</accession>
<sequence length="59" mass="6491">MVGLIRFSNKILMFNLTIPNLNFTILDGSMESTVAYGPAYFNAPICAILTDSNIYDALT</sequence>
<gene>
    <name evidence="1" type="ORF">H5410_064214</name>
</gene>
<keyword evidence="2" id="KW-1185">Reference proteome</keyword>